<dbReference type="Pfam" id="PF00248">
    <property type="entry name" value="Aldo_ket_red"/>
    <property type="match status" value="1"/>
</dbReference>
<dbReference type="SUPFAM" id="SSF51430">
    <property type="entry name" value="NAD(P)-linked oxidoreductase"/>
    <property type="match status" value="1"/>
</dbReference>
<evidence type="ECO:0000256" key="7">
    <source>
        <dbReference type="ARBA" id="ARBA00023002"/>
    </source>
</evidence>
<dbReference type="InterPro" id="IPR050147">
    <property type="entry name" value="Ser/Thr_Dehydratase"/>
</dbReference>
<comment type="function">
    <text evidence="15">Catalyzes the synthesis of D-serine from L-serine. D-serine is a key coagonist with glutamate at NMDA receptors. Has dehydratase activity towards both L-serine and D-serine.</text>
</comment>
<keyword evidence="5" id="KW-0521">NADP</keyword>
<dbReference type="CDD" id="cd04886">
    <property type="entry name" value="ACT_ThrD-II-like"/>
    <property type="match status" value="1"/>
</dbReference>
<feature type="domain" description="ACT" evidence="24">
    <location>
        <begin position="683"/>
        <end position="745"/>
    </location>
</feature>
<proteinExistence type="inferred from homology"/>
<dbReference type="PANTHER" id="PTHR48078">
    <property type="entry name" value="THREONINE DEHYDRATASE, MITOCHONDRIAL-RELATED"/>
    <property type="match status" value="1"/>
</dbReference>
<evidence type="ECO:0000256" key="6">
    <source>
        <dbReference type="ARBA" id="ARBA00022898"/>
    </source>
</evidence>
<evidence type="ECO:0000256" key="9">
    <source>
        <dbReference type="ARBA" id="ARBA00031418"/>
    </source>
</evidence>
<dbReference type="EC" id="4.3.1.18" evidence="16"/>
<organism evidence="25 26">
    <name type="scientific">Strongyloides stercoralis</name>
    <name type="common">Threadworm</name>
    <dbReference type="NCBI Taxonomy" id="6248"/>
    <lineage>
        <taxon>Eukaryota</taxon>
        <taxon>Metazoa</taxon>
        <taxon>Ecdysozoa</taxon>
        <taxon>Nematoda</taxon>
        <taxon>Chromadorea</taxon>
        <taxon>Rhabditida</taxon>
        <taxon>Tylenchina</taxon>
        <taxon>Panagrolaimomorpha</taxon>
        <taxon>Strongyloidoidea</taxon>
        <taxon>Strongyloididae</taxon>
        <taxon>Strongyloides</taxon>
    </lineage>
</organism>
<evidence type="ECO:0000256" key="4">
    <source>
        <dbReference type="ARBA" id="ARBA00012093"/>
    </source>
</evidence>
<dbReference type="AlphaFoldDB" id="A0AAF5DQ53"/>
<dbReference type="GO" id="GO:0003941">
    <property type="term" value="F:L-serine ammonia-lyase activity"/>
    <property type="evidence" value="ECO:0007669"/>
    <property type="project" value="UniProtKB-EC"/>
</dbReference>
<evidence type="ECO:0000259" key="22">
    <source>
        <dbReference type="Pfam" id="PF00248"/>
    </source>
</evidence>
<dbReference type="InterPro" id="IPR036812">
    <property type="entry name" value="NAD(P)_OxRdtase_dom_sf"/>
</dbReference>
<dbReference type="CDD" id="cd01562">
    <property type="entry name" value="Thr-dehyd"/>
    <property type="match status" value="1"/>
</dbReference>
<dbReference type="WBParaSite" id="TCONS_00015345.p1">
    <property type="protein sequence ID" value="TCONS_00015345.p1"/>
    <property type="gene ID" value="XLOC_009563"/>
</dbReference>
<comment type="similarity">
    <text evidence="2">Belongs to the aldo/keto reductase family.</text>
</comment>
<dbReference type="GO" id="GO:0009097">
    <property type="term" value="P:isoleucine biosynthetic process"/>
    <property type="evidence" value="ECO:0007669"/>
    <property type="project" value="TreeGrafter"/>
</dbReference>
<dbReference type="GO" id="GO:0070178">
    <property type="term" value="P:D-serine metabolic process"/>
    <property type="evidence" value="ECO:0007669"/>
    <property type="project" value="UniProtKB-ARBA"/>
</dbReference>
<dbReference type="GO" id="GO:0030170">
    <property type="term" value="F:pyridoxal phosphate binding"/>
    <property type="evidence" value="ECO:0007669"/>
    <property type="project" value="UniProtKB-ARBA"/>
</dbReference>
<dbReference type="FunFam" id="3.40.50.1100:FF:000007">
    <property type="entry name" value="L-threonine dehydratase catabolic TdcB"/>
    <property type="match status" value="1"/>
</dbReference>
<evidence type="ECO:0000256" key="14">
    <source>
        <dbReference type="ARBA" id="ARBA00051769"/>
    </source>
</evidence>
<keyword evidence="6" id="KW-0663">Pyridoxal phosphate</keyword>
<dbReference type="InterPro" id="IPR020471">
    <property type="entry name" value="AKR"/>
</dbReference>
<dbReference type="PRINTS" id="PR00069">
    <property type="entry name" value="ALDKETRDTASE"/>
</dbReference>
<evidence type="ECO:0000259" key="23">
    <source>
        <dbReference type="Pfam" id="PF00291"/>
    </source>
</evidence>
<dbReference type="EC" id="5.1.1.18" evidence="17"/>
<dbReference type="PANTHER" id="PTHR48078:SF19">
    <property type="entry name" value="ACT DOMAIN-CONTAINING PROTEIN"/>
    <property type="match status" value="1"/>
</dbReference>
<dbReference type="InterPro" id="IPR018170">
    <property type="entry name" value="Aldo/ket_reductase_CS"/>
</dbReference>
<protein>
    <recommendedName>
        <fullName evidence="18">Serine racemase</fullName>
        <ecNumber evidence="4">4.3.1.17</ecNumber>
        <ecNumber evidence="16">4.3.1.18</ecNumber>
        <ecNumber evidence="17">5.1.1.18</ecNumber>
    </recommendedName>
    <alternativeName>
        <fullName evidence="19">D-serine ammonia-lyase</fullName>
    </alternativeName>
    <alternativeName>
        <fullName evidence="21">D-serine dehydratase</fullName>
    </alternativeName>
    <alternativeName>
        <fullName evidence="20">L-serine ammonia-lyase</fullName>
    </alternativeName>
    <alternativeName>
        <fullName evidence="10">L-serine deaminase</fullName>
    </alternativeName>
    <alternativeName>
        <fullName evidence="9">L-serine dehydratase</fullName>
    </alternativeName>
    <alternativeName>
        <fullName evidence="11">L-threonine dehydratase</fullName>
    </alternativeName>
</protein>
<dbReference type="Pfam" id="PF00291">
    <property type="entry name" value="PALP"/>
    <property type="match status" value="1"/>
</dbReference>
<evidence type="ECO:0000256" key="19">
    <source>
        <dbReference type="ARBA" id="ARBA00076108"/>
    </source>
</evidence>
<dbReference type="FunFam" id="3.40.50.1100:FF:000041">
    <property type="entry name" value="Threonine ammonia-lyase, variant"/>
    <property type="match status" value="1"/>
</dbReference>
<accession>A0AAF5DQ53</accession>
<name>A0AAF5DQ53_STRER</name>
<evidence type="ECO:0000256" key="2">
    <source>
        <dbReference type="ARBA" id="ARBA00007905"/>
    </source>
</evidence>
<evidence type="ECO:0000256" key="5">
    <source>
        <dbReference type="ARBA" id="ARBA00022857"/>
    </source>
</evidence>
<dbReference type="Proteomes" id="UP000035681">
    <property type="component" value="Unplaced"/>
</dbReference>
<evidence type="ECO:0000256" key="15">
    <source>
        <dbReference type="ARBA" id="ARBA00056426"/>
    </source>
</evidence>
<dbReference type="GO" id="GO:0006565">
    <property type="term" value="P:L-serine catabolic process"/>
    <property type="evidence" value="ECO:0007669"/>
    <property type="project" value="TreeGrafter"/>
</dbReference>
<dbReference type="PROSITE" id="PS00798">
    <property type="entry name" value="ALDOKETO_REDUCTASE_1"/>
    <property type="match status" value="1"/>
</dbReference>
<feature type="domain" description="Tryptophan synthase beta chain-like PALP" evidence="23">
    <location>
        <begin position="369"/>
        <end position="657"/>
    </location>
</feature>
<dbReference type="Gene3D" id="3.20.20.100">
    <property type="entry name" value="NADP-dependent oxidoreductase domain"/>
    <property type="match status" value="1"/>
</dbReference>
<dbReference type="FunFam" id="3.20.20.100:FF:000006">
    <property type="entry name" value="Aldo-keto reductase family 1 member A1"/>
    <property type="match status" value="1"/>
</dbReference>
<dbReference type="SUPFAM" id="SSF53686">
    <property type="entry name" value="Tryptophan synthase beta subunit-like PLP-dependent enzymes"/>
    <property type="match status" value="1"/>
</dbReference>
<dbReference type="PROSITE" id="PS00063">
    <property type="entry name" value="ALDOKETO_REDUCTASE_3"/>
    <property type="match status" value="1"/>
</dbReference>
<evidence type="ECO:0000256" key="21">
    <source>
        <dbReference type="ARBA" id="ARBA00081761"/>
    </source>
</evidence>
<dbReference type="GO" id="GO:0005524">
    <property type="term" value="F:ATP binding"/>
    <property type="evidence" value="ECO:0007669"/>
    <property type="project" value="UniProtKB-ARBA"/>
</dbReference>
<dbReference type="EC" id="4.3.1.17" evidence="4"/>
<keyword evidence="8" id="KW-0456">Lyase</keyword>
<evidence type="ECO:0000256" key="3">
    <source>
        <dbReference type="ARBA" id="ARBA00010869"/>
    </source>
</evidence>
<dbReference type="GO" id="GO:0006567">
    <property type="term" value="P:L-threonine catabolic process"/>
    <property type="evidence" value="ECO:0007669"/>
    <property type="project" value="TreeGrafter"/>
</dbReference>
<evidence type="ECO:0000256" key="10">
    <source>
        <dbReference type="ARBA" id="ARBA00041766"/>
    </source>
</evidence>
<evidence type="ECO:0000259" key="24">
    <source>
        <dbReference type="Pfam" id="PF01842"/>
    </source>
</evidence>
<dbReference type="GO" id="GO:0016491">
    <property type="term" value="F:oxidoreductase activity"/>
    <property type="evidence" value="ECO:0007669"/>
    <property type="project" value="UniProtKB-KW"/>
</dbReference>
<evidence type="ECO:0000256" key="11">
    <source>
        <dbReference type="ARBA" id="ARBA00042605"/>
    </source>
</evidence>
<sequence length="755" mass="84279">NITMVISTKNTIMFNNGLSIPLIGLGTWLSKPGEVKNAVFEAIKLGYRHIDCARVYQNQKEVGEALKEAFDKEIVKREDIFVTTKIWNTCHSSKKAKECLSKSLQELGLSYVDLALIHWPHGYMEETTEFFPFNEEKTKIHYSNIDFVETWEALQEMVAENMTKSIGLSNFNPQQIQRVLDIAKIKPVVNQVEMHVYFQQKELQKFCKDNNIILTAYSPLSNPSSPLRKPGDKSIFEDETLKKIGAKHSKTIAQVALRYLVQLNVVVIPKSVTSNRIAENYDIFNFSLDNEDMKEIEGLDCGKRYVCIKGRDGDHPYYPCFFKKFSDTHSIDTIMDHDDDEELYDPFCDPLHPKKVDFSEVSTAAFNLRDGIMKTPCYRANQLSDMLDMNIFFKKEFLQVTGSFKERGGRYALLKLSDEQKKNGVCAASAGNHALALSYHGHLLNIPVTVIMPIFAPLMKIYRCRSYGANIILHGQTLQECKVLGLKMAREKGMTYINGYDHPDIIAGQGTIGLEILEEIKDVDAVVVPVGGGGLIAGVGLAIKSLRPHVKVIGVESEDCASFKNAFENQKIELHPESSLADGLAVPIVGVNALFTSKGIIDKLITIPESVIALSVLRLLEMEKSVVEGAGAVGLGGLLTGQLNEFKGKKVCVILTGGNIDTTVLGRTIERGLAVDSRLIKFEVVVSDRPGGISELTSRVAKLGASIKDILHERAWLSQTVFSVRVRIICETRDKEHVNEIQQVLGKFYSQINFF</sequence>
<dbReference type="GO" id="GO:0004794">
    <property type="term" value="F:threonine deaminase activity"/>
    <property type="evidence" value="ECO:0007669"/>
    <property type="project" value="TreeGrafter"/>
</dbReference>
<dbReference type="GO" id="GO:0008721">
    <property type="term" value="F:D-serine ammonia-lyase activity"/>
    <property type="evidence" value="ECO:0007669"/>
    <property type="project" value="UniProtKB-EC"/>
</dbReference>
<evidence type="ECO:0000256" key="16">
    <source>
        <dbReference type="ARBA" id="ARBA00066349"/>
    </source>
</evidence>
<comment type="cofactor">
    <cofactor evidence="1">
        <name>pyridoxal 5'-phosphate</name>
        <dbReference type="ChEBI" id="CHEBI:597326"/>
    </cofactor>
</comment>
<evidence type="ECO:0000256" key="18">
    <source>
        <dbReference type="ARBA" id="ARBA00070760"/>
    </source>
</evidence>
<evidence type="ECO:0000256" key="1">
    <source>
        <dbReference type="ARBA" id="ARBA00001933"/>
    </source>
</evidence>
<dbReference type="InterPro" id="IPR036052">
    <property type="entry name" value="TrpB-like_PALP_sf"/>
</dbReference>
<keyword evidence="25" id="KW-1185">Reference proteome</keyword>
<comment type="catalytic activity">
    <reaction evidence="12">
        <text>L-serine = pyruvate + NH4(+)</text>
        <dbReference type="Rhea" id="RHEA:19169"/>
        <dbReference type="ChEBI" id="CHEBI:15361"/>
        <dbReference type="ChEBI" id="CHEBI:28938"/>
        <dbReference type="ChEBI" id="CHEBI:33384"/>
        <dbReference type="EC" id="4.3.1.17"/>
    </reaction>
</comment>
<evidence type="ECO:0000313" key="25">
    <source>
        <dbReference type="Proteomes" id="UP000035681"/>
    </source>
</evidence>
<dbReference type="Pfam" id="PF01842">
    <property type="entry name" value="ACT"/>
    <property type="match status" value="1"/>
</dbReference>
<keyword evidence="7" id="KW-0560">Oxidoreductase</keyword>
<reference evidence="26" key="1">
    <citation type="submission" date="2024-02" db="UniProtKB">
        <authorList>
            <consortium name="WormBaseParasite"/>
        </authorList>
    </citation>
    <scope>IDENTIFICATION</scope>
</reference>
<comment type="similarity">
    <text evidence="3">Belongs to the serine/threonine dehydratase family.</text>
</comment>
<evidence type="ECO:0000256" key="8">
    <source>
        <dbReference type="ARBA" id="ARBA00023239"/>
    </source>
</evidence>
<dbReference type="InterPro" id="IPR002912">
    <property type="entry name" value="ACT_dom"/>
</dbReference>
<dbReference type="InterPro" id="IPR023210">
    <property type="entry name" value="NADP_OxRdtase_dom"/>
</dbReference>
<dbReference type="InterPro" id="IPR044561">
    <property type="entry name" value="ACT_ThrD-II-like"/>
</dbReference>
<feature type="domain" description="NADP-dependent oxidoreductase" evidence="22">
    <location>
        <begin position="23"/>
        <end position="299"/>
    </location>
</feature>
<evidence type="ECO:0000256" key="12">
    <source>
        <dbReference type="ARBA" id="ARBA00049406"/>
    </source>
</evidence>
<comment type="catalytic activity">
    <reaction evidence="13">
        <text>D-serine = pyruvate + NH4(+)</text>
        <dbReference type="Rhea" id="RHEA:13977"/>
        <dbReference type="ChEBI" id="CHEBI:15361"/>
        <dbReference type="ChEBI" id="CHEBI:28938"/>
        <dbReference type="ChEBI" id="CHEBI:35247"/>
        <dbReference type="EC" id="4.3.1.18"/>
    </reaction>
</comment>
<evidence type="ECO:0000256" key="17">
    <source>
        <dbReference type="ARBA" id="ARBA00066592"/>
    </source>
</evidence>
<evidence type="ECO:0000313" key="26">
    <source>
        <dbReference type="WBParaSite" id="TCONS_00015345.p1"/>
    </source>
</evidence>
<dbReference type="InterPro" id="IPR001926">
    <property type="entry name" value="TrpB-like_PALP"/>
</dbReference>
<dbReference type="Gene3D" id="3.40.50.1100">
    <property type="match status" value="2"/>
</dbReference>
<dbReference type="PROSITE" id="PS00062">
    <property type="entry name" value="ALDOKETO_REDUCTASE_2"/>
    <property type="match status" value="1"/>
</dbReference>
<comment type="catalytic activity">
    <reaction evidence="14">
        <text>L-serine = D-serine</text>
        <dbReference type="Rhea" id="RHEA:10980"/>
        <dbReference type="ChEBI" id="CHEBI:33384"/>
        <dbReference type="ChEBI" id="CHEBI:35247"/>
        <dbReference type="EC" id="5.1.1.18"/>
    </reaction>
</comment>
<dbReference type="GO" id="GO:0030378">
    <property type="term" value="F:serine racemase activity"/>
    <property type="evidence" value="ECO:0007669"/>
    <property type="project" value="UniProtKB-EC"/>
</dbReference>
<evidence type="ECO:0000256" key="13">
    <source>
        <dbReference type="ARBA" id="ARBA00050422"/>
    </source>
</evidence>
<evidence type="ECO:0000256" key="20">
    <source>
        <dbReference type="ARBA" id="ARBA00081060"/>
    </source>
</evidence>